<reference evidence="2" key="1">
    <citation type="journal article" date="2020" name="mSystems">
        <title>Genome- and Community-Level Interaction Insights into Carbon Utilization and Element Cycling Functions of Hydrothermarchaeota in Hydrothermal Sediment.</title>
        <authorList>
            <person name="Zhou Z."/>
            <person name="Liu Y."/>
            <person name="Xu W."/>
            <person name="Pan J."/>
            <person name="Luo Z.H."/>
            <person name="Li M."/>
        </authorList>
    </citation>
    <scope>NUCLEOTIDE SEQUENCE [LARGE SCALE GENOMIC DNA]</scope>
    <source>
        <strain evidence="2">SpSt-456</strain>
    </source>
</reference>
<comment type="caution">
    <text evidence="2">The sequence shown here is derived from an EMBL/GenBank/DDBJ whole genome shotgun (WGS) entry which is preliminary data.</text>
</comment>
<evidence type="ECO:0000313" key="2">
    <source>
        <dbReference type="EMBL" id="HFK97645.1"/>
    </source>
</evidence>
<sequence>MEVTDRHRQEKGGKGMTGSTKRRTASPESLEDKFKELEVLYEAFERATAPFVVQAVCGPGCADCCTNVGEIYAATLEALRIARYMEALPVFQAAVLRQKIAENRVQKKRALLLPCPFLDPQKRCAIYPVRPFSCRRLYSVEPCGVKGPVVHREFWALAEQFTRALQALDPRGYSGHLSYVLGLLEDPFFREAYVANRAYPATLGSVLREFDLLAHTRLGV</sequence>
<feature type="compositionally biased region" description="Basic and acidic residues" evidence="1">
    <location>
        <begin position="1"/>
        <end position="13"/>
    </location>
</feature>
<proteinExistence type="predicted"/>
<dbReference type="AlphaFoldDB" id="A0A832EJS1"/>
<dbReference type="InterPro" id="IPR005358">
    <property type="entry name" value="Puta_zinc/iron-chelating_dom"/>
</dbReference>
<evidence type="ECO:0000256" key="1">
    <source>
        <dbReference type="SAM" id="MobiDB-lite"/>
    </source>
</evidence>
<name>A0A832EJS1_9BACT</name>
<dbReference type="EMBL" id="DSTK01000031">
    <property type="protein sequence ID" value="HFK97645.1"/>
    <property type="molecule type" value="Genomic_DNA"/>
</dbReference>
<organism evidence="2">
    <name type="scientific">Desulfacinum infernum</name>
    <dbReference type="NCBI Taxonomy" id="35837"/>
    <lineage>
        <taxon>Bacteria</taxon>
        <taxon>Pseudomonadati</taxon>
        <taxon>Thermodesulfobacteriota</taxon>
        <taxon>Syntrophobacteria</taxon>
        <taxon>Syntrophobacterales</taxon>
        <taxon>Syntrophobacteraceae</taxon>
        <taxon>Desulfacinum</taxon>
    </lineage>
</organism>
<protein>
    <submittedName>
        <fullName evidence="2">YkgJ family cysteine cluster protein</fullName>
    </submittedName>
</protein>
<accession>A0A832EJS1</accession>
<feature type="region of interest" description="Disordered" evidence="1">
    <location>
        <begin position="1"/>
        <end position="29"/>
    </location>
</feature>
<gene>
    <name evidence="2" type="ORF">ENS06_10050</name>
</gene>
<dbReference type="Pfam" id="PF03692">
    <property type="entry name" value="CxxCxxCC"/>
    <property type="match status" value="1"/>
</dbReference>